<dbReference type="SUPFAM" id="SSF47769">
    <property type="entry name" value="SAM/Pointed domain"/>
    <property type="match status" value="1"/>
</dbReference>
<dbReference type="GeneID" id="93651723"/>
<name>A0A8H7ZIK1_9ASCO</name>
<feature type="compositionally biased region" description="Low complexity" evidence="1">
    <location>
        <begin position="332"/>
        <end position="367"/>
    </location>
</feature>
<feature type="compositionally biased region" description="Polar residues" evidence="1">
    <location>
        <begin position="272"/>
        <end position="281"/>
    </location>
</feature>
<feature type="compositionally biased region" description="Polar residues" evidence="1">
    <location>
        <begin position="224"/>
        <end position="235"/>
    </location>
</feature>
<feature type="region of interest" description="Disordered" evidence="1">
    <location>
        <begin position="170"/>
        <end position="235"/>
    </location>
</feature>
<gene>
    <name evidence="4" type="ORF">I9W82_003094</name>
</gene>
<feature type="compositionally biased region" description="Basic and acidic residues" evidence="1">
    <location>
        <begin position="195"/>
        <end position="204"/>
    </location>
</feature>
<dbReference type="CDD" id="cd01786">
    <property type="entry name" value="RA_STE50"/>
    <property type="match status" value="1"/>
</dbReference>
<dbReference type="Proteomes" id="UP000669133">
    <property type="component" value="Unassembled WGS sequence"/>
</dbReference>
<feature type="region of interest" description="Disordered" evidence="1">
    <location>
        <begin position="453"/>
        <end position="476"/>
    </location>
</feature>
<keyword evidence="5" id="KW-1185">Reference proteome</keyword>
<accession>A0A8H7ZIK1</accession>
<organism evidence="4 5">
    <name type="scientific">Candida metapsilosis</name>
    <dbReference type="NCBI Taxonomy" id="273372"/>
    <lineage>
        <taxon>Eukaryota</taxon>
        <taxon>Fungi</taxon>
        <taxon>Dikarya</taxon>
        <taxon>Ascomycota</taxon>
        <taxon>Saccharomycotina</taxon>
        <taxon>Pichiomycetes</taxon>
        <taxon>Debaryomycetaceae</taxon>
        <taxon>Candida/Lodderomyces clade</taxon>
        <taxon>Candida</taxon>
    </lineage>
</organism>
<evidence type="ECO:0000313" key="4">
    <source>
        <dbReference type="EMBL" id="KAG5419327.1"/>
    </source>
</evidence>
<evidence type="ECO:0000259" key="3">
    <source>
        <dbReference type="PROSITE" id="PS50200"/>
    </source>
</evidence>
<evidence type="ECO:0000256" key="1">
    <source>
        <dbReference type="SAM" id="MobiDB-lite"/>
    </source>
</evidence>
<dbReference type="Pfam" id="PF07647">
    <property type="entry name" value="SAM_2"/>
    <property type="match status" value="1"/>
</dbReference>
<feature type="compositionally biased region" description="Low complexity" evidence="1">
    <location>
        <begin position="287"/>
        <end position="318"/>
    </location>
</feature>
<feature type="domain" description="SAM" evidence="2">
    <location>
        <begin position="13"/>
        <end position="79"/>
    </location>
</feature>
<feature type="domain" description="Ras-associating" evidence="3">
    <location>
        <begin position="380"/>
        <end position="453"/>
    </location>
</feature>
<dbReference type="OrthoDB" id="445896at2759"/>
<dbReference type="InterPro" id="IPR000159">
    <property type="entry name" value="RA_dom"/>
</dbReference>
<dbReference type="InterPro" id="IPR029071">
    <property type="entry name" value="Ubiquitin-like_domsf"/>
</dbReference>
<feature type="compositionally biased region" description="Low complexity" evidence="1">
    <location>
        <begin position="179"/>
        <end position="194"/>
    </location>
</feature>
<dbReference type="RefSeq" id="XP_067548443.1">
    <property type="nucleotide sequence ID" value="XM_067692022.1"/>
</dbReference>
<evidence type="ECO:0000259" key="2">
    <source>
        <dbReference type="PROSITE" id="PS50105"/>
    </source>
</evidence>
<dbReference type="PROSITE" id="PS50105">
    <property type="entry name" value="SAM_DOMAIN"/>
    <property type="match status" value="1"/>
</dbReference>
<dbReference type="Pfam" id="PF00788">
    <property type="entry name" value="RA"/>
    <property type="match status" value="1"/>
</dbReference>
<dbReference type="SUPFAM" id="SSF54236">
    <property type="entry name" value="Ubiquitin-like"/>
    <property type="match status" value="1"/>
</dbReference>
<reference evidence="4 5" key="1">
    <citation type="submission" date="2020-12" db="EMBL/GenBank/DDBJ databases">
        <title>Effect of drift, selection, and recombination on the evolution of hybrid genomes in Candida yeast pathogens.</title>
        <authorList>
            <person name="Mixao V."/>
            <person name="Ksiezopolska E."/>
            <person name="Saus E."/>
            <person name="Boekhout T."/>
            <person name="Gacser A."/>
            <person name="Gabaldon T."/>
        </authorList>
    </citation>
    <scope>NUCLEOTIDE SEQUENCE [LARGE SCALE GENOMIC DNA]</scope>
    <source>
        <strain evidence="4 5">BP57</strain>
    </source>
</reference>
<dbReference type="Gene3D" id="1.10.150.50">
    <property type="entry name" value="Transcription Factor, Ets-1"/>
    <property type="match status" value="1"/>
</dbReference>
<feature type="region of interest" description="Disordered" evidence="1">
    <location>
        <begin position="263"/>
        <end position="380"/>
    </location>
</feature>
<dbReference type="SMART" id="SM00314">
    <property type="entry name" value="RA"/>
    <property type="match status" value="1"/>
</dbReference>
<proteinExistence type="predicted"/>
<dbReference type="InterPro" id="IPR013761">
    <property type="entry name" value="SAM/pointed_sf"/>
</dbReference>
<dbReference type="SMART" id="SM00454">
    <property type="entry name" value="SAM"/>
    <property type="match status" value="1"/>
</dbReference>
<dbReference type="Gene3D" id="3.10.20.90">
    <property type="entry name" value="Phosphatidylinositol 3-kinase Catalytic Subunit, Chain A, domain 1"/>
    <property type="match status" value="1"/>
</dbReference>
<dbReference type="EMBL" id="JAEOAQ010000003">
    <property type="protein sequence ID" value="KAG5419327.1"/>
    <property type="molecule type" value="Genomic_DNA"/>
</dbReference>
<evidence type="ECO:0000313" key="5">
    <source>
        <dbReference type="Proteomes" id="UP000669133"/>
    </source>
</evidence>
<dbReference type="GO" id="GO:0007165">
    <property type="term" value="P:signal transduction"/>
    <property type="evidence" value="ECO:0007669"/>
    <property type="project" value="InterPro"/>
</dbReference>
<protein>
    <submittedName>
        <fullName evidence="4">STE50</fullName>
    </submittedName>
</protein>
<dbReference type="AlphaFoldDB" id="A0A8H7ZIK1"/>
<dbReference type="InterPro" id="IPR001660">
    <property type="entry name" value="SAM"/>
</dbReference>
<dbReference type="PROSITE" id="PS50200">
    <property type="entry name" value="RA"/>
    <property type="match status" value="1"/>
</dbReference>
<comment type="caution">
    <text evidence="4">The sequence shown here is derived from an EMBL/GenBank/DDBJ whole genome shotgun (WGS) entry which is preliminary data.</text>
</comment>
<sequence>MNTPSFNDSFLKWDPAQVSTFINTITKDQNRQYGSLFLDNNIDGSLLPFLSTEHLKELGIDTLKMRLMIKKSISELITEHYKKYPPQSIYDPEYALNNINIDSNQISLESLKVSAVLVQDSIRKFNREGRGQQVDSPLSPTQHEIKKLNDNFKKLKSDLIPVIRLLKDSKPLPTPTLDPGSTTTMTSPTFSPSHSVDEKEKSDTRPNSGHLSDPGRLSTGEVPSPTSKRFSSGSLLSMGTGQIISQLVSKVVDDHSHDFKLQKVGAKKNKGQHSSTSSTLRPTLVENTSSGSTVTVNTDQQRTQMQQLQQPQPPSVGQLRSPLYQPQTATGQQHLQQPAIAHPQPQAQPQAQPQSQSQSQPTSAQQHHQSRSHSGNEPLKQLRASTDDSCMKILQHAMKRHHIPREDWSKYVLVICYGDKERILKLAEKPVVVYKELQELGKHPAIMLRQLADVPSSESEDYEDSRISSDIPGGVL</sequence>